<dbReference type="SMART" id="SM00354">
    <property type="entry name" value="HTH_LACI"/>
    <property type="match status" value="1"/>
</dbReference>
<evidence type="ECO:0000256" key="1">
    <source>
        <dbReference type="ARBA" id="ARBA00023015"/>
    </source>
</evidence>
<dbReference type="InterPro" id="IPR028082">
    <property type="entry name" value="Peripla_BP_I"/>
</dbReference>
<keyword evidence="3" id="KW-0804">Transcription</keyword>
<dbReference type="InterPro" id="IPR046335">
    <property type="entry name" value="LacI/GalR-like_sensor"/>
</dbReference>
<evidence type="ECO:0000256" key="2">
    <source>
        <dbReference type="ARBA" id="ARBA00023125"/>
    </source>
</evidence>
<dbReference type="GO" id="GO:0000976">
    <property type="term" value="F:transcription cis-regulatory region binding"/>
    <property type="evidence" value="ECO:0007669"/>
    <property type="project" value="TreeGrafter"/>
</dbReference>
<proteinExistence type="predicted"/>
<reference evidence="5" key="1">
    <citation type="submission" date="2020-02" db="EMBL/GenBank/DDBJ databases">
        <authorList>
            <person name="Meier V. D."/>
        </authorList>
    </citation>
    <scope>NUCLEOTIDE SEQUENCE</scope>
    <source>
        <strain evidence="5">AVDCRST_MAG12</strain>
    </source>
</reference>
<dbReference type="SUPFAM" id="SSF47413">
    <property type="entry name" value="lambda repressor-like DNA-binding domains"/>
    <property type="match status" value="1"/>
</dbReference>
<dbReference type="Pfam" id="PF13377">
    <property type="entry name" value="Peripla_BP_3"/>
    <property type="match status" value="1"/>
</dbReference>
<dbReference type="PANTHER" id="PTHR30146">
    <property type="entry name" value="LACI-RELATED TRANSCRIPTIONAL REPRESSOR"/>
    <property type="match status" value="1"/>
</dbReference>
<accession>A0A6J4SD50</accession>
<gene>
    <name evidence="5" type="ORF">AVDCRST_MAG12-2180</name>
</gene>
<dbReference type="SUPFAM" id="SSF53822">
    <property type="entry name" value="Periplasmic binding protein-like I"/>
    <property type="match status" value="1"/>
</dbReference>
<dbReference type="EMBL" id="CADCVK010000331">
    <property type="protein sequence ID" value="CAA9492594.1"/>
    <property type="molecule type" value="Genomic_DNA"/>
</dbReference>
<evidence type="ECO:0000313" key="5">
    <source>
        <dbReference type="EMBL" id="CAA9492594.1"/>
    </source>
</evidence>
<evidence type="ECO:0000259" key="4">
    <source>
        <dbReference type="PROSITE" id="PS50932"/>
    </source>
</evidence>
<feature type="domain" description="HTH lacI-type" evidence="4">
    <location>
        <begin position="14"/>
        <end position="69"/>
    </location>
</feature>
<organism evidence="5">
    <name type="scientific">uncultured Rubrobacteraceae bacterium</name>
    <dbReference type="NCBI Taxonomy" id="349277"/>
    <lineage>
        <taxon>Bacteria</taxon>
        <taxon>Bacillati</taxon>
        <taxon>Actinomycetota</taxon>
        <taxon>Rubrobacteria</taxon>
        <taxon>Rubrobacterales</taxon>
        <taxon>Rubrobacteraceae</taxon>
        <taxon>environmental samples</taxon>
    </lineage>
</organism>
<dbReference type="InterPro" id="IPR010982">
    <property type="entry name" value="Lambda_DNA-bd_dom_sf"/>
</dbReference>
<keyword evidence="1" id="KW-0805">Transcription regulation</keyword>
<dbReference type="PANTHER" id="PTHR30146:SF138">
    <property type="entry name" value="TRANSCRIPTIONAL REGULATORY PROTEIN"/>
    <property type="match status" value="1"/>
</dbReference>
<keyword evidence="2" id="KW-0238">DNA-binding</keyword>
<dbReference type="PROSITE" id="PS50932">
    <property type="entry name" value="HTH_LACI_2"/>
    <property type="match status" value="1"/>
</dbReference>
<evidence type="ECO:0000256" key="3">
    <source>
        <dbReference type="ARBA" id="ARBA00023163"/>
    </source>
</evidence>
<name>A0A6J4SD50_9ACTN</name>
<dbReference type="GO" id="GO:0003700">
    <property type="term" value="F:DNA-binding transcription factor activity"/>
    <property type="evidence" value="ECO:0007669"/>
    <property type="project" value="TreeGrafter"/>
</dbReference>
<sequence length="368" mass="38815">MGVKAGEGVKRRRATLKEVAAEVGVSPATVSNAYNRPDQLSEEVRERVMEAARRLGYAGPDPTARGLRRGRAGAIGVLYADRLSYAFADPAAVLFFEGVSRAAEEAGLGLLLVPGSISGRHDPEAVRAAAVDGFVVYCMAEGDRMIGAVRDRRLPAVLVDDPPDVIAEGMSRVGVDDEGGARAAAEHLVGLGHRRIAVVSYELAPQPVGGLAGPERQAEVAFRSTRLRLDGYRKAMEGAGVAWDSVPVYECPENVPEEGANAARVLLGMDPRPTALLATSDQLAFGAIEVAMEMGLSVPGDLSVVGFDDVPEAARSVPPLTTVHQDHVQKGLLAGRLLVARLGGEEPAAPKTLQTRLVVRESTAPPRE</sequence>
<dbReference type="Gene3D" id="1.10.260.40">
    <property type="entry name" value="lambda repressor-like DNA-binding domains"/>
    <property type="match status" value="1"/>
</dbReference>
<dbReference type="Pfam" id="PF00356">
    <property type="entry name" value="LacI"/>
    <property type="match status" value="1"/>
</dbReference>
<dbReference type="InterPro" id="IPR000843">
    <property type="entry name" value="HTH_LacI"/>
</dbReference>
<dbReference type="CDD" id="cd06279">
    <property type="entry name" value="PBP1_LacI-like"/>
    <property type="match status" value="1"/>
</dbReference>
<dbReference type="AlphaFoldDB" id="A0A6J4SD50"/>
<dbReference type="CDD" id="cd01392">
    <property type="entry name" value="HTH_LacI"/>
    <property type="match status" value="1"/>
</dbReference>
<protein>
    <submittedName>
        <fullName evidence="5">Transcriptional regulator, LacI family</fullName>
    </submittedName>
</protein>
<dbReference type="Gene3D" id="3.40.50.2300">
    <property type="match status" value="2"/>
</dbReference>